<evidence type="ECO:0000313" key="2">
    <source>
        <dbReference type="EMBL" id="MBC3911445.1"/>
    </source>
</evidence>
<dbReference type="SUPFAM" id="SSF49879">
    <property type="entry name" value="SMAD/FHA domain"/>
    <property type="match status" value="1"/>
</dbReference>
<protein>
    <submittedName>
        <fullName evidence="2">FHA domain-containing protein</fullName>
    </submittedName>
</protein>
<feature type="domain" description="FHA" evidence="1">
    <location>
        <begin position="301"/>
        <end position="364"/>
    </location>
</feature>
<dbReference type="Proteomes" id="UP000646911">
    <property type="component" value="Unassembled WGS sequence"/>
</dbReference>
<evidence type="ECO:0000313" key="3">
    <source>
        <dbReference type="Proteomes" id="UP000646911"/>
    </source>
</evidence>
<comment type="caution">
    <text evidence="2">The sequence shown here is derived from an EMBL/GenBank/DDBJ whole genome shotgun (WGS) entry which is preliminary data.</text>
</comment>
<dbReference type="Gene3D" id="2.60.200.20">
    <property type="match status" value="1"/>
</dbReference>
<dbReference type="InterPro" id="IPR000253">
    <property type="entry name" value="FHA_dom"/>
</dbReference>
<sequence length="485" mass="53342">MKKCLAPDHPHCTHWVAEGETVCTAGHQQRPIPQRLELLHASADSLVQNHEAVAPVNLHLHFSGYDPRAAGGRQTIRLELRGTLPPDVTSIEVQLRSDLIAITESKQRFQRTASGQWPALLISFSSKNKEHGQYPVEVVLLHEQANRPRRKWLCTSVIFVPRADASLTEIHSVFLATQKNVRVVAEDGAIATFSGQGQSNGYAQGNINIEINAKDAAIAKMEMRAATGKYEIAMGTIAWDEELIEVSPEAMSIAAPATPPPEPVRPAVKLPAISTKTAAPTKTASLIAGQERIRLFAMEEWVLGRMEEQPQADILLSHRDHSADENARLTRRISARHAIIRRKGAGAEITDVSRYGTLLDGICMEKDQAYNLRAGMQIEFCASVRGIVKLQVVAILPHAAILGDAATGPGSSLLYLIKPQTRTLPTIQNLPEGLPVILHFQDGFWHRDKFTLQDTRLDSLADLRALTQLPAGCRYLNSAYPDNNQ</sequence>
<organism evidence="2 3">
    <name type="scientific">Undibacterium umbellatum</name>
    <dbReference type="NCBI Taxonomy" id="2762300"/>
    <lineage>
        <taxon>Bacteria</taxon>
        <taxon>Pseudomonadati</taxon>
        <taxon>Pseudomonadota</taxon>
        <taxon>Betaproteobacteria</taxon>
        <taxon>Burkholderiales</taxon>
        <taxon>Oxalobacteraceae</taxon>
        <taxon>Undibacterium</taxon>
    </lineage>
</organism>
<accession>A0ABR6ZIB4</accession>
<name>A0ABR6ZIB4_9BURK</name>
<reference evidence="2 3" key="1">
    <citation type="submission" date="2020-08" db="EMBL/GenBank/DDBJ databases">
        <title>Novel species isolated from subtropical streams in China.</title>
        <authorList>
            <person name="Lu H."/>
        </authorList>
    </citation>
    <scope>NUCLEOTIDE SEQUENCE [LARGE SCALE GENOMIC DNA]</scope>
    <source>
        <strain evidence="2 3">NL8W</strain>
    </source>
</reference>
<dbReference type="InterPro" id="IPR008984">
    <property type="entry name" value="SMAD_FHA_dom_sf"/>
</dbReference>
<dbReference type="PROSITE" id="PS50006">
    <property type="entry name" value="FHA_DOMAIN"/>
    <property type="match status" value="1"/>
</dbReference>
<gene>
    <name evidence="2" type="ORF">H8L47_28170</name>
</gene>
<evidence type="ECO:0000259" key="1">
    <source>
        <dbReference type="PROSITE" id="PS50006"/>
    </source>
</evidence>
<proteinExistence type="predicted"/>
<dbReference type="RefSeq" id="WP_186957156.1">
    <property type="nucleotide sequence ID" value="NZ_JACOFX010000035.1"/>
</dbReference>
<keyword evidence="3" id="KW-1185">Reference proteome</keyword>
<dbReference type="Pfam" id="PF00498">
    <property type="entry name" value="FHA"/>
    <property type="match status" value="1"/>
</dbReference>
<dbReference type="CDD" id="cd00060">
    <property type="entry name" value="FHA"/>
    <property type="match status" value="1"/>
</dbReference>
<dbReference type="EMBL" id="JACOFX010000035">
    <property type="protein sequence ID" value="MBC3911445.1"/>
    <property type="molecule type" value="Genomic_DNA"/>
</dbReference>
<dbReference type="SMART" id="SM00240">
    <property type="entry name" value="FHA"/>
    <property type="match status" value="1"/>
</dbReference>